<evidence type="ECO:0000313" key="4">
    <source>
        <dbReference type="EMBL" id="ADI30131.1"/>
    </source>
</evidence>
<dbReference type="InterPro" id="IPR043426">
    <property type="entry name" value="MltB-like"/>
</dbReference>
<dbReference type="KEGG" id="meh:M301_1754"/>
<keyword evidence="1" id="KW-0732">Signal</keyword>
<evidence type="ECO:0000259" key="3">
    <source>
        <dbReference type="Pfam" id="PF13406"/>
    </source>
</evidence>
<organism evidence="4 5">
    <name type="scientific">Methylotenera versatilis (strain 301)</name>
    <dbReference type="NCBI Taxonomy" id="666681"/>
    <lineage>
        <taxon>Bacteria</taxon>
        <taxon>Pseudomonadati</taxon>
        <taxon>Pseudomonadota</taxon>
        <taxon>Betaproteobacteria</taxon>
        <taxon>Nitrosomonadales</taxon>
        <taxon>Methylophilaceae</taxon>
        <taxon>Methylotenera</taxon>
    </lineage>
</organism>
<dbReference type="FunFam" id="1.10.8.350:FF:000001">
    <property type="entry name" value="Lytic murein transglycosylase B"/>
    <property type="match status" value="1"/>
</dbReference>
<reference evidence="5" key="1">
    <citation type="submission" date="2010-05" db="EMBL/GenBank/DDBJ databases">
        <title>Complete sequence of Methylotenera sp. 301.</title>
        <authorList>
            <person name="Lucas S."/>
            <person name="Copeland A."/>
            <person name="Lapidus A."/>
            <person name="Cheng J.-F."/>
            <person name="Bruce D."/>
            <person name="Goodwin L."/>
            <person name="Pitluck S."/>
            <person name="Clum A."/>
            <person name="Land M."/>
            <person name="Hauser L."/>
            <person name="Kyrpides N."/>
            <person name="Ivanova N."/>
            <person name="Chistoservova L."/>
            <person name="Kalyuzhnaya M."/>
            <person name="Woyke T."/>
        </authorList>
    </citation>
    <scope>NUCLEOTIDE SEQUENCE [LARGE SCALE GENOMIC DNA]</scope>
    <source>
        <strain evidence="5">301</strain>
    </source>
</reference>
<feature type="domain" description="Transglycosylase SLT" evidence="3">
    <location>
        <begin position="298"/>
        <end position="368"/>
    </location>
</feature>
<dbReference type="eggNOG" id="COG3409">
    <property type="taxonomic scope" value="Bacteria"/>
</dbReference>
<evidence type="ECO:0000313" key="5">
    <source>
        <dbReference type="Proteomes" id="UP000000383"/>
    </source>
</evidence>
<feature type="domain" description="Peptidoglycan binding-like" evidence="2">
    <location>
        <begin position="392"/>
        <end position="442"/>
    </location>
</feature>
<dbReference type="PANTHER" id="PTHR30163">
    <property type="entry name" value="MEMBRANE-BOUND LYTIC MUREIN TRANSGLYCOSYLASE B"/>
    <property type="match status" value="1"/>
</dbReference>
<dbReference type="GO" id="GO:0009253">
    <property type="term" value="P:peptidoglycan catabolic process"/>
    <property type="evidence" value="ECO:0007669"/>
    <property type="project" value="TreeGrafter"/>
</dbReference>
<dbReference type="SUPFAM" id="SSF47090">
    <property type="entry name" value="PGBD-like"/>
    <property type="match status" value="1"/>
</dbReference>
<dbReference type="CAZy" id="GH103">
    <property type="family name" value="Glycoside Hydrolase Family 103"/>
</dbReference>
<dbReference type="Pfam" id="PF01471">
    <property type="entry name" value="PG_binding_1"/>
    <property type="match status" value="1"/>
</dbReference>
<dbReference type="OrthoDB" id="9772911at2"/>
<protein>
    <submittedName>
        <fullName evidence="4">Lytic murein transglycosylase</fullName>
    </submittedName>
</protein>
<dbReference type="PANTHER" id="PTHR30163:SF8">
    <property type="entry name" value="LYTIC MUREIN TRANSGLYCOSYLASE"/>
    <property type="match status" value="1"/>
</dbReference>
<dbReference type="AlphaFoldDB" id="D7DJ96"/>
<dbReference type="STRING" id="666681.M301_1754"/>
<dbReference type="Proteomes" id="UP000000383">
    <property type="component" value="Chromosome"/>
</dbReference>
<dbReference type="GO" id="GO:0008933">
    <property type="term" value="F:peptidoglycan lytic transglycosylase activity"/>
    <property type="evidence" value="ECO:0007669"/>
    <property type="project" value="TreeGrafter"/>
</dbReference>
<dbReference type="InterPro" id="IPR031304">
    <property type="entry name" value="SLT_2"/>
</dbReference>
<dbReference type="SUPFAM" id="SSF53955">
    <property type="entry name" value="Lysozyme-like"/>
    <property type="match status" value="2"/>
</dbReference>
<dbReference type="EMBL" id="CP002056">
    <property type="protein sequence ID" value="ADI30131.1"/>
    <property type="molecule type" value="Genomic_DNA"/>
</dbReference>
<name>D7DJ96_METV0</name>
<dbReference type="NCBIfam" id="TIGR02283">
    <property type="entry name" value="MltB_2"/>
    <property type="match status" value="1"/>
</dbReference>
<reference evidence="4 5" key="2">
    <citation type="journal article" date="2011" name="J. Bacteriol.">
        <title>Genomes of three methylotrophs from a single niche uncover genetic and metabolic divergence of Methylophilaceae.</title>
        <authorList>
            <person name="Lapidus A."/>
            <person name="Clum A."/>
            <person name="Labutti K."/>
            <person name="Kaluzhnaya M.G."/>
            <person name="Lim S."/>
            <person name="Beck D.A."/>
            <person name="Glavina Del Rio T."/>
            <person name="Nolan M."/>
            <person name="Mavromatis K."/>
            <person name="Huntemann M."/>
            <person name="Lucas S."/>
            <person name="Lidstrom M.E."/>
            <person name="Ivanova N."/>
            <person name="Chistoserdova L."/>
        </authorList>
    </citation>
    <scope>NUCLEOTIDE SEQUENCE [LARGE SCALE GENOMIC DNA]</scope>
    <source>
        <strain evidence="4 5">301</strain>
    </source>
</reference>
<dbReference type="InterPro" id="IPR023346">
    <property type="entry name" value="Lysozyme-like_dom_sf"/>
</dbReference>
<dbReference type="Pfam" id="PF13406">
    <property type="entry name" value="SLT_2"/>
    <property type="match status" value="2"/>
</dbReference>
<feature type="chain" id="PRO_5003094774" evidence="1">
    <location>
        <begin position="22"/>
        <end position="448"/>
    </location>
</feature>
<proteinExistence type="predicted"/>
<dbReference type="CDD" id="cd13399">
    <property type="entry name" value="Slt35-like"/>
    <property type="match status" value="1"/>
</dbReference>
<dbReference type="RefSeq" id="WP_013148443.1">
    <property type="nucleotide sequence ID" value="NC_014207.1"/>
</dbReference>
<feature type="signal peptide" evidence="1">
    <location>
        <begin position="1"/>
        <end position="21"/>
    </location>
</feature>
<feature type="domain" description="Transglycosylase SLT" evidence="3">
    <location>
        <begin position="25"/>
        <end position="271"/>
    </location>
</feature>
<evidence type="ECO:0000259" key="2">
    <source>
        <dbReference type="Pfam" id="PF01471"/>
    </source>
</evidence>
<evidence type="ECO:0000256" key="1">
    <source>
        <dbReference type="SAM" id="SignalP"/>
    </source>
</evidence>
<dbReference type="InterPro" id="IPR036366">
    <property type="entry name" value="PGBDSf"/>
</dbReference>
<dbReference type="InterPro" id="IPR002477">
    <property type="entry name" value="Peptidoglycan-bd-like"/>
</dbReference>
<dbReference type="InterPro" id="IPR036365">
    <property type="entry name" value="PGBD-like_sf"/>
</dbReference>
<dbReference type="eggNOG" id="COG2951">
    <property type="taxonomic scope" value="Bacteria"/>
</dbReference>
<dbReference type="Gene3D" id="1.10.530.10">
    <property type="match status" value="1"/>
</dbReference>
<sequence precursor="true">MRFLSILSVFFCGLFASPAFAHEDFNVWLSELRQEAVSVGITEKTVSAIVNHVEILPNVIELDRAQPEFVSPFLDYYQRRVDTLKITEGRKLLVQHAELLDKIELQYGVPKALLVAFWGMETNYGRNQGNIDTLSALATLAYDGRRASFFRNQLIDAMRMVDAGNANVDQFVGSWAGAFGNMQFMPTTFITYAVDGDGDKKIDVVNSQADAFASAANYLSQVGWQKGQPAMVEVQLPADFEWQTAQYALRKPVSEWRKLGVNTMQASNLTAAGGLTQVHSANKKIKTKKHKPNIHQINFKIKNSTTAFASTQILDATKSALPNVSGQAAIILPQGWRGPAFMVFDNFDAVMDWNRSINYALSVVQLAKRLNGEPHILGGQFAELGALSFLQMKALQIELNNHGYDAGEPDGFPGVRTQDAVRAFQLAQRLPADGYASPNVFNYLKTAQ</sequence>
<dbReference type="HOGENOM" id="CLU_035402_0_2_4"/>
<dbReference type="Gene3D" id="1.10.101.10">
    <property type="entry name" value="PGBD-like superfamily/PGBD"/>
    <property type="match status" value="1"/>
</dbReference>
<keyword evidence="5" id="KW-1185">Reference proteome</keyword>
<accession>D7DJ96</accession>
<gene>
    <name evidence="4" type="ordered locus">M301_1754</name>
</gene>
<dbReference type="Gene3D" id="1.10.8.350">
    <property type="entry name" value="Bacterial muramidase"/>
    <property type="match status" value="1"/>
</dbReference>
<dbReference type="InterPro" id="IPR011970">
    <property type="entry name" value="MltB_2"/>
</dbReference>